<sequence length="147" mass="16378">MCERRNGVMGDVGGHGAVPIPCREQDVLHCSPLAVPSIDVIVPTPIRESPGVFLTGQLILATHWFPTRSGRAVLLKIEPNCFFTWFKIISPGCIKAGCERDFDLRPVILMVLLTYLASTGVELMSDVWVHQTEFNSHSLFVLKKFEL</sequence>
<proteinExistence type="predicted"/>
<evidence type="ECO:0000313" key="2">
    <source>
        <dbReference type="Proteomes" id="UP001283361"/>
    </source>
</evidence>
<accession>A0AAE1BFI1</accession>
<protein>
    <submittedName>
        <fullName evidence="1">Uncharacterized protein</fullName>
    </submittedName>
</protein>
<organism evidence="1 2">
    <name type="scientific">Elysia crispata</name>
    <name type="common">lettuce slug</name>
    <dbReference type="NCBI Taxonomy" id="231223"/>
    <lineage>
        <taxon>Eukaryota</taxon>
        <taxon>Metazoa</taxon>
        <taxon>Spiralia</taxon>
        <taxon>Lophotrochozoa</taxon>
        <taxon>Mollusca</taxon>
        <taxon>Gastropoda</taxon>
        <taxon>Heterobranchia</taxon>
        <taxon>Euthyneura</taxon>
        <taxon>Panpulmonata</taxon>
        <taxon>Sacoglossa</taxon>
        <taxon>Placobranchoidea</taxon>
        <taxon>Plakobranchidae</taxon>
        <taxon>Elysia</taxon>
    </lineage>
</organism>
<name>A0AAE1BFI1_9GAST</name>
<dbReference type="EMBL" id="JAWDGP010000039">
    <property type="protein sequence ID" value="KAK3804156.1"/>
    <property type="molecule type" value="Genomic_DNA"/>
</dbReference>
<comment type="caution">
    <text evidence="1">The sequence shown here is derived from an EMBL/GenBank/DDBJ whole genome shotgun (WGS) entry which is preliminary data.</text>
</comment>
<evidence type="ECO:0000313" key="1">
    <source>
        <dbReference type="EMBL" id="KAK3804156.1"/>
    </source>
</evidence>
<gene>
    <name evidence="1" type="ORF">RRG08_047624</name>
</gene>
<dbReference type="AlphaFoldDB" id="A0AAE1BFI1"/>
<dbReference type="Proteomes" id="UP001283361">
    <property type="component" value="Unassembled WGS sequence"/>
</dbReference>
<reference evidence="1" key="1">
    <citation type="journal article" date="2023" name="G3 (Bethesda)">
        <title>A reference genome for the long-term kleptoplast-retaining sea slug Elysia crispata morphotype clarki.</title>
        <authorList>
            <person name="Eastman K.E."/>
            <person name="Pendleton A.L."/>
            <person name="Shaikh M.A."/>
            <person name="Suttiyut T."/>
            <person name="Ogas R."/>
            <person name="Tomko P."/>
            <person name="Gavelis G."/>
            <person name="Widhalm J.R."/>
            <person name="Wisecaver J.H."/>
        </authorList>
    </citation>
    <scope>NUCLEOTIDE SEQUENCE</scope>
    <source>
        <strain evidence="1">ECLA1</strain>
    </source>
</reference>
<keyword evidence="2" id="KW-1185">Reference proteome</keyword>